<dbReference type="Gene3D" id="3.30.420.10">
    <property type="entry name" value="Ribonuclease H-like superfamily/Ribonuclease H"/>
    <property type="match status" value="1"/>
</dbReference>
<feature type="domain" description="Integrase catalytic" evidence="2">
    <location>
        <begin position="74"/>
        <end position="150"/>
    </location>
</feature>
<dbReference type="Proteomes" id="UP001314205">
    <property type="component" value="Unassembled WGS sequence"/>
</dbReference>
<dbReference type="PANTHER" id="PTHR37984:SF5">
    <property type="entry name" value="PROTEIN NYNRIN-LIKE"/>
    <property type="match status" value="1"/>
</dbReference>
<evidence type="ECO:0000259" key="2">
    <source>
        <dbReference type="PROSITE" id="PS50994"/>
    </source>
</evidence>
<name>A0AAV1LT29_9NEOP</name>
<gene>
    <name evidence="3" type="ORF">PARMNEM_LOCUS16570</name>
</gene>
<proteinExistence type="predicted"/>
<dbReference type="PANTHER" id="PTHR37984">
    <property type="entry name" value="PROTEIN CBG26694"/>
    <property type="match status" value="1"/>
</dbReference>
<dbReference type="Gene3D" id="1.10.340.70">
    <property type="match status" value="1"/>
</dbReference>
<dbReference type="FunFam" id="1.10.340.70:FF:000001">
    <property type="entry name" value="Retrovirus-related Pol polyprotein from transposon gypsy-like Protein"/>
    <property type="match status" value="1"/>
</dbReference>
<organism evidence="3 4">
    <name type="scientific">Parnassius mnemosyne</name>
    <name type="common">clouded apollo</name>
    <dbReference type="NCBI Taxonomy" id="213953"/>
    <lineage>
        <taxon>Eukaryota</taxon>
        <taxon>Metazoa</taxon>
        <taxon>Ecdysozoa</taxon>
        <taxon>Arthropoda</taxon>
        <taxon>Hexapoda</taxon>
        <taxon>Insecta</taxon>
        <taxon>Pterygota</taxon>
        <taxon>Neoptera</taxon>
        <taxon>Endopterygota</taxon>
        <taxon>Lepidoptera</taxon>
        <taxon>Glossata</taxon>
        <taxon>Ditrysia</taxon>
        <taxon>Papilionoidea</taxon>
        <taxon>Papilionidae</taxon>
        <taxon>Parnassiinae</taxon>
        <taxon>Parnassini</taxon>
        <taxon>Parnassius</taxon>
        <taxon>Driopa</taxon>
    </lineage>
</organism>
<dbReference type="InterPro" id="IPR001584">
    <property type="entry name" value="Integrase_cat-core"/>
</dbReference>
<keyword evidence="4" id="KW-1185">Reference proteome</keyword>
<evidence type="ECO:0000313" key="3">
    <source>
        <dbReference type="EMBL" id="CAK1597334.1"/>
    </source>
</evidence>
<dbReference type="InterPro" id="IPR050951">
    <property type="entry name" value="Retrovirus_Pol_polyprotein"/>
</dbReference>
<dbReference type="GO" id="GO:0003964">
    <property type="term" value="F:RNA-directed DNA polymerase activity"/>
    <property type="evidence" value="ECO:0007669"/>
    <property type="project" value="UniProtKB-EC"/>
</dbReference>
<dbReference type="SUPFAM" id="SSF53098">
    <property type="entry name" value="Ribonuclease H-like"/>
    <property type="match status" value="1"/>
</dbReference>
<dbReference type="GO" id="GO:0015074">
    <property type="term" value="P:DNA integration"/>
    <property type="evidence" value="ECO:0007669"/>
    <property type="project" value="InterPro"/>
</dbReference>
<sequence length="150" mass="16890">MCGHRVVIPDSCRDKVIKELHEGHMGVVKTKALAWSYVWWPGIDEAVEAACRVCTVCAAVADAPPAHAPRLWPWPDRPWTRIHIDFLGPIAGQTFLIVVDAQSKWIEAIKMNSTTAKAVIKELREMWARFGLPKQVVSDNGPPFFSNEFR</sequence>
<dbReference type="InterPro" id="IPR041588">
    <property type="entry name" value="Integrase_H2C2"/>
</dbReference>
<dbReference type="EC" id="2.7.7.49" evidence="1"/>
<dbReference type="EMBL" id="CAVLGL010000094">
    <property type="protein sequence ID" value="CAK1597334.1"/>
    <property type="molecule type" value="Genomic_DNA"/>
</dbReference>
<accession>A0AAV1LT29</accession>
<dbReference type="InterPro" id="IPR036397">
    <property type="entry name" value="RNaseH_sf"/>
</dbReference>
<dbReference type="Pfam" id="PF17921">
    <property type="entry name" value="Integrase_H2C2"/>
    <property type="match status" value="1"/>
</dbReference>
<dbReference type="GO" id="GO:0003676">
    <property type="term" value="F:nucleic acid binding"/>
    <property type="evidence" value="ECO:0007669"/>
    <property type="project" value="InterPro"/>
</dbReference>
<dbReference type="InterPro" id="IPR012337">
    <property type="entry name" value="RNaseH-like_sf"/>
</dbReference>
<evidence type="ECO:0000313" key="4">
    <source>
        <dbReference type="Proteomes" id="UP001314205"/>
    </source>
</evidence>
<dbReference type="Pfam" id="PF00665">
    <property type="entry name" value="rve"/>
    <property type="match status" value="1"/>
</dbReference>
<protein>
    <recommendedName>
        <fullName evidence="1">RNA-directed DNA polymerase</fullName>
        <ecNumber evidence="1">2.7.7.49</ecNumber>
    </recommendedName>
</protein>
<dbReference type="PROSITE" id="PS50994">
    <property type="entry name" value="INTEGRASE"/>
    <property type="match status" value="1"/>
</dbReference>
<comment type="caution">
    <text evidence="3">The sequence shown here is derived from an EMBL/GenBank/DDBJ whole genome shotgun (WGS) entry which is preliminary data.</text>
</comment>
<evidence type="ECO:0000256" key="1">
    <source>
        <dbReference type="ARBA" id="ARBA00012493"/>
    </source>
</evidence>
<reference evidence="3 4" key="1">
    <citation type="submission" date="2023-11" db="EMBL/GenBank/DDBJ databases">
        <authorList>
            <person name="Hedman E."/>
            <person name="Englund M."/>
            <person name="Stromberg M."/>
            <person name="Nyberg Akerstrom W."/>
            <person name="Nylinder S."/>
            <person name="Jareborg N."/>
            <person name="Kallberg Y."/>
            <person name="Kronander E."/>
        </authorList>
    </citation>
    <scope>NUCLEOTIDE SEQUENCE [LARGE SCALE GENOMIC DNA]</scope>
</reference>
<dbReference type="AlphaFoldDB" id="A0AAV1LT29"/>